<sequence>MLADQLLSAAAVQYCRDNGKSH</sequence>
<evidence type="ECO:0000313" key="1">
    <source>
        <dbReference type="EMBL" id="JAH73860.1"/>
    </source>
</evidence>
<reference evidence="1" key="2">
    <citation type="journal article" date="2015" name="Fish Shellfish Immunol.">
        <title>Early steps in the European eel (Anguilla anguilla)-Vibrio vulnificus interaction in the gills: Role of the RtxA13 toxin.</title>
        <authorList>
            <person name="Callol A."/>
            <person name="Pajuelo D."/>
            <person name="Ebbesson L."/>
            <person name="Teles M."/>
            <person name="MacKenzie S."/>
            <person name="Amaro C."/>
        </authorList>
    </citation>
    <scope>NUCLEOTIDE SEQUENCE</scope>
</reference>
<accession>A0A0E9V8T4</accession>
<organism evidence="1">
    <name type="scientific">Anguilla anguilla</name>
    <name type="common">European freshwater eel</name>
    <name type="synonym">Muraena anguilla</name>
    <dbReference type="NCBI Taxonomy" id="7936"/>
    <lineage>
        <taxon>Eukaryota</taxon>
        <taxon>Metazoa</taxon>
        <taxon>Chordata</taxon>
        <taxon>Craniata</taxon>
        <taxon>Vertebrata</taxon>
        <taxon>Euteleostomi</taxon>
        <taxon>Actinopterygii</taxon>
        <taxon>Neopterygii</taxon>
        <taxon>Teleostei</taxon>
        <taxon>Anguilliformes</taxon>
        <taxon>Anguillidae</taxon>
        <taxon>Anguilla</taxon>
    </lineage>
</organism>
<reference evidence="1" key="1">
    <citation type="submission" date="2014-11" db="EMBL/GenBank/DDBJ databases">
        <authorList>
            <person name="Amaro Gonzalez C."/>
        </authorList>
    </citation>
    <scope>NUCLEOTIDE SEQUENCE</scope>
</reference>
<proteinExistence type="predicted"/>
<protein>
    <submittedName>
        <fullName evidence="1">Uncharacterized protein</fullName>
    </submittedName>
</protein>
<dbReference type="EMBL" id="GBXM01034717">
    <property type="protein sequence ID" value="JAH73860.1"/>
    <property type="molecule type" value="Transcribed_RNA"/>
</dbReference>
<name>A0A0E9V8T4_ANGAN</name>
<dbReference type="AlphaFoldDB" id="A0A0E9V8T4"/>